<evidence type="ECO:0000256" key="7">
    <source>
        <dbReference type="SAM" id="Phobius"/>
    </source>
</evidence>
<feature type="region of interest" description="Disordered" evidence="6">
    <location>
        <begin position="1"/>
        <end position="38"/>
    </location>
</feature>
<keyword evidence="3 7" id="KW-0812">Transmembrane</keyword>
<organism evidence="9 10">
    <name type="scientific">Rhypophila decipiens</name>
    <dbReference type="NCBI Taxonomy" id="261697"/>
    <lineage>
        <taxon>Eukaryota</taxon>
        <taxon>Fungi</taxon>
        <taxon>Dikarya</taxon>
        <taxon>Ascomycota</taxon>
        <taxon>Pezizomycotina</taxon>
        <taxon>Sordariomycetes</taxon>
        <taxon>Sordariomycetidae</taxon>
        <taxon>Sordariales</taxon>
        <taxon>Naviculisporaceae</taxon>
        <taxon>Rhypophila</taxon>
    </lineage>
</organism>
<dbReference type="InterPro" id="IPR005829">
    <property type="entry name" value="Sugar_transporter_CS"/>
</dbReference>
<accession>A0AAN6Y7M7</accession>
<proteinExistence type="inferred from homology"/>
<comment type="similarity">
    <text evidence="2">Belongs to the major facilitator superfamily. Sugar transporter (TC 2.A.1.1) family.</text>
</comment>
<reference evidence="9" key="2">
    <citation type="submission" date="2023-05" db="EMBL/GenBank/DDBJ databases">
        <authorList>
            <consortium name="Lawrence Berkeley National Laboratory"/>
            <person name="Steindorff A."/>
            <person name="Hensen N."/>
            <person name="Bonometti L."/>
            <person name="Westerberg I."/>
            <person name="Brannstrom I.O."/>
            <person name="Guillou S."/>
            <person name="Cros-Aarteil S."/>
            <person name="Calhoun S."/>
            <person name="Haridas S."/>
            <person name="Kuo A."/>
            <person name="Mondo S."/>
            <person name="Pangilinan J."/>
            <person name="Riley R."/>
            <person name="Labutti K."/>
            <person name="Andreopoulos B."/>
            <person name="Lipzen A."/>
            <person name="Chen C."/>
            <person name="Yanf M."/>
            <person name="Daum C."/>
            <person name="Ng V."/>
            <person name="Clum A."/>
            <person name="Ohm R."/>
            <person name="Martin F."/>
            <person name="Silar P."/>
            <person name="Natvig D."/>
            <person name="Lalanne C."/>
            <person name="Gautier V."/>
            <person name="Ament-Velasquez S.L."/>
            <person name="Kruys A."/>
            <person name="Hutchinson M.I."/>
            <person name="Powell A.J."/>
            <person name="Barry K."/>
            <person name="Miller A.N."/>
            <person name="Grigoriev I.V."/>
            <person name="Debuchy R."/>
            <person name="Gladieux P."/>
            <person name="Thoren M.H."/>
            <person name="Johannesson H."/>
        </authorList>
    </citation>
    <scope>NUCLEOTIDE SEQUENCE</scope>
    <source>
        <strain evidence="9">PSN293</strain>
    </source>
</reference>
<sequence>MADQNIDGKEAPPPTTGAEVGVDPITVTHSPVPSKTSSANIASAEHSMMENNTGPDPDVDLTLWQSVRKYRRVVYYALGMTSAILMYGYDYVIIGTISAMPSFQRDFGELFHAGTPKAQWILPSLWLGLWNFISPGLSMPGAIVAGWFQDRFGRRASLAVGSFLSAVGVAICYVSNLPDASSIDLRRGLFFLGKGIQGAAIGMVMATAQTYLSEILPPTLRGPLLAFFPIFTLLGQVIGALVIFACLEMKNGYTIAFASQWVFSALPIIMAFVLPESPTFLVRRGRDGDAIRMQRRFMTTQAEPIEGRHGDAIQTKPKDDSTSASEKSGGEQVQTAETAESIVARIKRNIELEKEHNLSGKAATYMDCFRGENLKRTGIVMFAALIPQLFGLTLLSKASYFVQIVGMKADLSVIVLILGIVVGLLANIASMWVVNRFERRVLIMGGLGIAALLWGGMGIAGIWSGPVVVWYTSATMIAVITICGLGAWPCSFAVGAETSALDLRAKTQGIGWFTAGAASALFGFVLPYIFNPDQGDLRAKTGFVFTGLCVIGVVITYFYVPDMKDRTQAEIDHMFDLGLSARKFAAWKNPGGVAERHETAFETGKVC</sequence>
<dbReference type="PANTHER" id="PTHR48022">
    <property type="entry name" value="PLASTIDIC GLUCOSE TRANSPORTER 4"/>
    <property type="match status" value="1"/>
</dbReference>
<dbReference type="PANTHER" id="PTHR48022:SF41">
    <property type="entry name" value="MAJOR FACILITATOR SUPERFAMILY (MFS) PROFILE DOMAIN-CONTAINING PROTEIN"/>
    <property type="match status" value="1"/>
</dbReference>
<dbReference type="PROSITE" id="PS00217">
    <property type="entry name" value="SUGAR_TRANSPORT_2"/>
    <property type="match status" value="1"/>
</dbReference>
<feature type="transmembrane region" description="Helical" evidence="7">
    <location>
        <begin position="509"/>
        <end position="530"/>
    </location>
</feature>
<dbReference type="AlphaFoldDB" id="A0AAN6Y7M7"/>
<evidence type="ECO:0000259" key="8">
    <source>
        <dbReference type="PROSITE" id="PS50850"/>
    </source>
</evidence>
<feature type="compositionally biased region" description="Polar residues" evidence="6">
    <location>
        <begin position="27"/>
        <end position="38"/>
    </location>
</feature>
<dbReference type="EMBL" id="MU858109">
    <property type="protein sequence ID" value="KAK4213405.1"/>
    <property type="molecule type" value="Genomic_DNA"/>
</dbReference>
<name>A0AAN6Y7M7_9PEZI</name>
<feature type="transmembrane region" description="Helical" evidence="7">
    <location>
        <begin position="379"/>
        <end position="401"/>
    </location>
</feature>
<evidence type="ECO:0000256" key="1">
    <source>
        <dbReference type="ARBA" id="ARBA00004141"/>
    </source>
</evidence>
<keyword evidence="10" id="KW-1185">Reference proteome</keyword>
<evidence type="ECO:0000256" key="2">
    <source>
        <dbReference type="ARBA" id="ARBA00010992"/>
    </source>
</evidence>
<feature type="domain" description="Major facilitator superfamily (MFS) profile" evidence="8">
    <location>
        <begin position="76"/>
        <end position="564"/>
    </location>
</feature>
<keyword evidence="4 7" id="KW-1133">Transmembrane helix</keyword>
<keyword evidence="5 7" id="KW-0472">Membrane</keyword>
<protein>
    <submittedName>
        <fullName evidence="9">Maltose permease</fullName>
    </submittedName>
</protein>
<evidence type="ECO:0000256" key="4">
    <source>
        <dbReference type="ARBA" id="ARBA00022989"/>
    </source>
</evidence>
<evidence type="ECO:0000256" key="5">
    <source>
        <dbReference type="ARBA" id="ARBA00023136"/>
    </source>
</evidence>
<feature type="transmembrane region" description="Helical" evidence="7">
    <location>
        <begin position="413"/>
        <end position="434"/>
    </location>
</feature>
<dbReference type="GO" id="GO:0016020">
    <property type="term" value="C:membrane"/>
    <property type="evidence" value="ECO:0007669"/>
    <property type="project" value="UniProtKB-SubCell"/>
</dbReference>
<dbReference type="InterPro" id="IPR020846">
    <property type="entry name" value="MFS_dom"/>
</dbReference>
<feature type="compositionally biased region" description="Basic and acidic residues" evidence="6">
    <location>
        <begin position="305"/>
        <end position="321"/>
    </location>
</feature>
<evidence type="ECO:0000313" key="9">
    <source>
        <dbReference type="EMBL" id="KAK4213405.1"/>
    </source>
</evidence>
<dbReference type="InterPro" id="IPR050360">
    <property type="entry name" value="MFS_Sugar_Transporters"/>
</dbReference>
<feature type="compositionally biased region" description="Polar residues" evidence="6">
    <location>
        <begin position="322"/>
        <end position="336"/>
    </location>
</feature>
<evidence type="ECO:0000313" key="10">
    <source>
        <dbReference type="Proteomes" id="UP001301769"/>
    </source>
</evidence>
<feature type="transmembrane region" description="Helical" evidence="7">
    <location>
        <begin position="253"/>
        <end position="274"/>
    </location>
</feature>
<dbReference type="Pfam" id="PF00083">
    <property type="entry name" value="Sugar_tr"/>
    <property type="match status" value="1"/>
</dbReference>
<feature type="transmembrane region" description="Helical" evidence="7">
    <location>
        <begin position="224"/>
        <end position="247"/>
    </location>
</feature>
<feature type="transmembrane region" description="Helical" evidence="7">
    <location>
        <begin position="73"/>
        <end position="100"/>
    </location>
</feature>
<dbReference type="Gene3D" id="1.20.1250.20">
    <property type="entry name" value="MFS general substrate transporter like domains"/>
    <property type="match status" value="1"/>
</dbReference>
<evidence type="ECO:0000256" key="3">
    <source>
        <dbReference type="ARBA" id="ARBA00022692"/>
    </source>
</evidence>
<feature type="transmembrane region" description="Helical" evidence="7">
    <location>
        <begin position="542"/>
        <end position="560"/>
    </location>
</feature>
<feature type="transmembrane region" description="Helical" evidence="7">
    <location>
        <begin position="120"/>
        <end position="144"/>
    </location>
</feature>
<gene>
    <name evidence="9" type="ORF">QBC37DRAFT_374071</name>
</gene>
<evidence type="ECO:0000256" key="6">
    <source>
        <dbReference type="SAM" id="MobiDB-lite"/>
    </source>
</evidence>
<dbReference type="SUPFAM" id="SSF103473">
    <property type="entry name" value="MFS general substrate transporter"/>
    <property type="match status" value="1"/>
</dbReference>
<feature type="compositionally biased region" description="Basic and acidic residues" evidence="6">
    <location>
        <begin position="1"/>
        <end position="10"/>
    </location>
</feature>
<dbReference type="PROSITE" id="PS50850">
    <property type="entry name" value="MFS"/>
    <property type="match status" value="1"/>
</dbReference>
<comment type="caution">
    <text evidence="9">The sequence shown here is derived from an EMBL/GenBank/DDBJ whole genome shotgun (WGS) entry which is preliminary data.</text>
</comment>
<feature type="transmembrane region" description="Helical" evidence="7">
    <location>
        <begin position="188"/>
        <end position="212"/>
    </location>
</feature>
<dbReference type="InterPro" id="IPR036259">
    <property type="entry name" value="MFS_trans_sf"/>
</dbReference>
<comment type="subcellular location">
    <subcellularLocation>
        <location evidence="1">Membrane</location>
        <topology evidence="1">Multi-pass membrane protein</topology>
    </subcellularLocation>
</comment>
<feature type="transmembrane region" description="Helical" evidence="7">
    <location>
        <begin position="156"/>
        <end position="176"/>
    </location>
</feature>
<dbReference type="Proteomes" id="UP001301769">
    <property type="component" value="Unassembled WGS sequence"/>
</dbReference>
<dbReference type="InterPro" id="IPR005828">
    <property type="entry name" value="MFS_sugar_transport-like"/>
</dbReference>
<feature type="transmembrane region" description="Helical" evidence="7">
    <location>
        <begin position="441"/>
        <end position="463"/>
    </location>
</feature>
<feature type="region of interest" description="Disordered" evidence="6">
    <location>
        <begin position="304"/>
        <end position="336"/>
    </location>
</feature>
<feature type="transmembrane region" description="Helical" evidence="7">
    <location>
        <begin position="469"/>
        <end position="488"/>
    </location>
</feature>
<dbReference type="GO" id="GO:0005351">
    <property type="term" value="F:carbohydrate:proton symporter activity"/>
    <property type="evidence" value="ECO:0007669"/>
    <property type="project" value="TreeGrafter"/>
</dbReference>
<reference evidence="9" key="1">
    <citation type="journal article" date="2023" name="Mol. Phylogenet. Evol.">
        <title>Genome-scale phylogeny and comparative genomics of the fungal order Sordariales.</title>
        <authorList>
            <person name="Hensen N."/>
            <person name="Bonometti L."/>
            <person name="Westerberg I."/>
            <person name="Brannstrom I.O."/>
            <person name="Guillou S."/>
            <person name="Cros-Aarteil S."/>
            <person name="Calhoun S."/>
            <person name="Haridas S."/>
            <person name="Kuo A."/>
            <person name="Mondo S."/>
            <person name="Pangilinan J."/>
            <person name="Riley R."/>
            <person name="LaButti K."/>
            <person name="Andreopoulos B."/>
            <person name="Lipzen A."/>
            <person name="Chen C."/>
            <person name="Yan M."/>
            <person name="Daum C."/>
            <person name="Ng V."/>
            <person name="Clum A."/>
            <person name="Steindorff A."/>
            <person name="Ohm R.A."/>
            <person name="Martin F."/>
            <person name="Silar P."/>
            <person name="Natvig D.O."/>
            <person name="Lalanne C."/>
            <person name="Gautier V."/>
            <person name="Ament-Velasquez S.L."/>
            <person name="Kruys A."/>
            <person name="Hutchinson M.I."/>
            <person name="Powell A.J."/>
            <person name="Barry K."/>
            <person name="Miller A.N."/>
            <person name="Grigoriev I.V."/>
            <person name="Debuchy R."/>
            <person name="Gladieux P."/>
            <person name="Hiltunen Thoren M."/>
            <person name="Johannesson H."/>
        </authorList>
    </citation>
    <scope>NUCLEOTIDE SEQUENCE</scope>
    <source>
        <strain evidence="9">PSN293</strain>
    </source>
</reference>